<dbReference type="EMBL" id="VBOY01000067">
    <property type="protein sequence ID" value="TMQ65707.1"/>
    <property type="molecule type" value="Genomic_DNA"/>
</dbReference>
<evidence type="ECO:0000313" key="2">
    <source>
        <dbReference type="EMBL" id="TMQ65707.1"/>
    </source>
</evidence>
<comment type="caution">
    <text evidence="2">The sequence shown here is derived from an EMBL/GenBank/DDBJ whole genome shotgun (WGS) entry which is preliminary data.</text>
</comment>
<gene>
    <name evidence="2" type="ORF">E6K78_07250</name>
</gene>
<protein>
    <submittedName>
        <fullName evidence="2">Porin</fullName>
    </submittedName>
</protein>
<proteinExistence type="predicted"/>
<dbReference type="AlphaFoldDB" id="A0A538TQ01"/>
<feature type="region of interest" description="Disordered" evidence="1">
    <location>
        <begin position="50"/>
        <end position="70"/>
    </location>
</feature>
<dbReference type="InterPro" id="IPR011486">
    <property type="entry name" value="BBP2"/>
</dbReference>
<dbReference type="Proteomes" id="UP000316609">
    <property type="component" value="Unassembled WGS sequence"/>
</dbReference>
<reference evidence="2 3" key="1">
    <citation type="journal article" date="2019" name="Nat. Microbiol.">
        <title>Mediterranean grassland soil C-N compound turnover is dependent on rainfall and depth, and is mediated by genomically divergent microorganisms.</title>
        <authorList>
            <person name="Diamond S."/>
            <person name="Andeer P.F."/>
            <person name="Li Z."/>
            <person name="Crits-Christoph A."/>
            <person name="Burstein D."/>
            <person name="Anantharaman K."/>
            <person name="Lane K.R."/>
            <person name="Thomas B.C."/>
            <person name="Pan C."/>
            <person name="Northen T.R."/>
            <person name="Banfield J.F."/>
        </authorList>
    </citation>
    <scope>NUCLEOTIDE SEQUENCE [LARGE SCALE GENOMIC DNA]</scope>
    <source>
        <strain evidence="2">WS_8</strain>
    </source>
</reference>
<dbReference type="SUPFAM" id="SSF56935">
    <property type="entry name" value="Porins"/>
    <property type="match status" value="1"/>
</dbReference>
<evidence type="ECO:0000256" key="1">
    <source>
        <dbReference type="SAM" id="MobiDB-lite"/>
    </source>
</evidence>
<sequence>MNRWDSMPRCTASRLTSSWPESMFPWRKRAAFLAAVALAGVCASAPRPSAAEDNASAAERTAPADSAGTSRSPLAIGLPAWLGEVSFDGFLSTSFSYNFNRPVSGTNQFRVFDFDDNTFKLDVFELVARKPAVKPRDSGFRVDLTLGSSIPRVAASAGLFRDETGQADDIDLHQAFVSWIAPAGSGLRLDFGKFITPFGYEVIDGYDGWNDNATRSILFGFAIPFTHVGTRVSYTLSSRAALMAMVVNGWDVARDNNRSKSVGAQLALTPANAFALYLNGMWGPERSGNDADARTLLDAVATLKSGSRLTLGANAGWGTDRDAVAPGSDAVWSGAAGYLRLVVNPSFALIARGEFFDDRDGARTGIVQSLDEFTITPELRLTPHVLVRADARLDRSNHRVFEKNQGLARSQPTVLLDALYSF</sequence>
<dbReference type="Pfam" id="PF07642">
    <property type="entry name" value="BBP2"/>
    <property type="match status" value="1"/>
</dbReference>
<organism evidence="2 3">
    <name type="scientific">Eiseniibacteriota bacterium</name>
    <dbReference type="NCBI Taxonomy" id="2212470"/>
    <lineage>
        <taxon>Bacteria</taxon>
        <taxon>Candidatus Eiseniibacteriota</taxon>
    </lineage>
</organism>
<accession>A0A538TQ01</accession>
<name>A0A538TQ01_UNCEI</name>
<evidence type="ECO:0000313" key="3">
    <source>
        <dbReference type="Proteomes" id="UP000316609"/>
    </source>
</evidence>